<dbReference type="Pfam" id="PF08501">
    <property type="entry name" value="Shikimate_dh_N"/>
    <property type="match status" value="1"/>
</dbReference>
<dbReference type="STRING" id="411471.SUBVAR_07214"/>
<comment type="catalytic activity">
    <reaction evidence="6">
        <text>shikimate + NAD(+) = 3-dehydroshikimate + NADH + H(+)</text>
        <dbReference type="Rhea" id="RHEA:17741"/>
        <dbReference type="ChEBI" id="CHEBI:15378"/>
        <dbReference type="ChEBI" id="CHEBI:16630"/>
        <dbReference type="ChEBI" id="CHEBI:36208"/>
        <dbReference type="ChEBI" id="CHEBI:57540"/>
        <dbReference type="ChEBI" id="CHEBI:57945"/>
    </reaction>
</comment>
<evidence type="ECO:0000313" key="13">
    <source>
        <dbReference type="Proteomes" id="UP000003438"/>
    </source>
</evidence>
<gene>
    <name evidence="12" type="ORF">SUBVAR_07214</name>
</gene>
<dbReference type="AlphaFoldDB" id="D1PS31"/>
<dbReference type="Gene3D" id="3.40.50.720">
    <property type="entry name" value="NAD(P)-binding Rossmann-like Domain"/>
    <property type="match status" value="1"/>
</dbReference>
<dbReference type="InterPro" id="IPR036291">
    <property type="entry name" value="NAD(P)-bd_dom_sf"/>
</dbReference>
<organism evidence="12 13">
    <name type="scientific">Subdoligranulum variabile DSM 15176</name>
    <dbReference type="NCBI Taxonomy" id="411471"/>
    <lineage>
        <taxon>Bacteria</taxon>
        <taxon>Bacillati</taxon>
        <taxon>Bacillota</taxon>
        <taxon>Clostridia</taxon>
        <taxon>Eubacteriales</taxon>
        <taxon>Oscillospiraceae</taxon>
        <taxon>Subdoligranulum</taxon>
    </lineage>
</organism>
<feature type="domain" description="Shikimate dehydrogenase substrate binding N-terminal" evidence="10">
    <location>
        <begin position="1"/>
        <end position="70"/>
    </location>
</feature>
<evidence type="ECO:0000256" key="7">
    <source>
        <dbReference type="ARBA" id="ARBA00060613"/>
    </source>
</evidence>
<evidence type="ECO:0000313" key="12">
    <source>
        <dbReference type="EMBL" id="EFB74559.1"/>
    </source>
</evidence>
<dbReference type="EMBL" id="ACBY02000068">
    <property type="protein sequence ID" value="EFB74559.1"/>
    <property type="molecule type" value="Genomic_DNA"/>
</dbReference>
<dbReference type="GO" id="GO:0004764">
    <property type="term" value="F:shikimate 3-dehydrogenase (NADP+) activity"/>
    <property type="evidence" value="ECO:0007669"/>
    <property type="project" value="InterPro"/>
</dbReference>
<dbReference type="HOGENOM" id="CLU_044063_4_4_9"/>
<reference evidence="12" key="1">
    <citation type="submission" date="2009-12" db="EMBL/GenBank/DDBJ databases">
        <authorList>
            <person name="Weinstock G."/>
            <person name="Sodergren E."/>
            <person name="Clifton S."/>
            <person name="Fulton L."/>
            <person name="Fulton B."/>
            <person name="Courtney L."/>
            <person name="Fronick C."/>
            <person name="Harrison M."/>
            <person name="Strong C."/>
            <person name="Farmer C."/>
            <person name="Delahaunty K."/>
            <person name="Markovic C."/>
            <person name="Hall O."/>
            <person name="Minx P."/>
            <person name="Tomlinson C."/>
            <person name="Mitreva M."/>
            <person name="Nelson J."/>
            <person name="Hou S."/>
            <person name="Wollam A."/>
            <person name="Pepin K.H."/>
            <person name="Johnson M."/>
            <person name="Bhonagiri V."/>
            <person name="Nash W.E."/>
            <person name="Warren W."/>
            <person name="Chinwalla A."/>
            <person name="Mardis E.R."/>
            <person name="Wilson R.K."/>
        </authorList>
    </citation>
    <scope>NUCLEOTIDE SEQUENCE [LARGE SCALE GENOMIC DNA]</scope>
    <source>
        <strain evidence="12">DSM 15176</strain>
    </source>
</reference>
<protein>
    <recommendedName>
        <fullName evidence="9">Quinate/shikimate dehydrogenase (NAD(+))</fullName>
        <ecNumber evidence="8">1.1.1.24</ecNumber>
    </recommendedName>
</protein>
<comment type="pathway">
    <text evidence="1">Metabolic intermediate biosynthesis; chorismate biosynthesis; chorismate from D-erythrose 4-phosphate and phosphoenolpyruvate: step 4/7.</text>
</comment>
<dbReference type="GO" id="GO:0019632">
    <property type="term" value="P:shikimate metabolic process"/>
    <property type="evidence" value="ECO:0007669"/>
    <property type="project" value="UniProtKB-ARBA"/>
</dbReference>
<keyword evidence="4" id="KW-0057">Aromatic amino acid biosynthesis</keyword>
<evidence type="ECO:0000256" key="1">
    <source>
        <dbReference type="ARBA" id="ARBA00004871"/>
    </source>
</evidence>
<name>D1PS31_9FIRM</name>
<dbReference type="FunFam" id="3.40.50.720:FF:000086">
    <property type="entry name" value="Quinate/shikimate dehydrogenase"/>
    <property type="match status" value="1"/>
</dbReference>
<dbReference type="InterPro" id="IPR041121">
    <property type="entry name" value="SDH_C"/>
</dbReference>
<evidence type="ECO:0000256" key="8">
    <source>
        <dbReference type="ARBA" id="ARBA00066605"/>
    </source>
</evidence>
<proteinExistence type="predicted"/>
<comment type="pathway">
    <text evidence="7">Aromatic compound metabolism; 3,4-dihydroxybenzoate biosynthesis; 3-dehydroquinate from D-quinate (NAD(+) route).</text>
</comment>
<dbReference type="Proteomes" id="UP000003438">
    <property type="component" value="Unassembled WGS sequence"/>
</dbReference>
<keyword evidence="3" id="KW-0560">Oxidoreductase</keyword>
<dbReference type="GO" id="GO:0008652">
    <property type="term" value="P:amino acid biosynthetic process"/>
    <property type="evidence" value="ECO:0007669"/>
    <property type="project" value="UniProtKB-KW"/>
</dbReference>
<keyword evidence="13" id="KW-1185">Reference proteome</keyword>
<dbReference type="SUPFAM" id="SSF51735">
    <property type="entry name" value="NAD(P)-binding Rossmann-fold domains"/>
    <property type="match status" value="1"/>
</dbReference>
<dbReference type="Gene3D" id="3.40.50.10860">
    <property type="entry name" value="Leucine Dehydrogenase, chain A, domain 1"/>
    <property type="match status" value="1"/>
</dbReference>
<dbReference type="GO" id="GO:0030266">
    <property type="term" value="F:quinate 3-dehydrogenase (NAD+) activity"/>
    <property type="evidence" value="ECO:0007669"/>
    <property type="project" value="UniProtKB-EC"/>
</dbReference>
<dbReference type="GO" id="GO:0009423">
    <property type="term" value="P:chorismate biosynthetic process"/>
    <property type="evidence" value="ECO:0007669"/>
    <property type="project" value="UniProtKB-ARBA"/>
</dbReference>
<evidence type="ECO:0000256" key="9">
    <source>
        <dbReference type="ARBA" id="ARBA00071605"/>
    </source>
</evidence>
<sequence length="264" mass="27733">MYNYSFARTGIDAAYLAFDIPLEKTKEAVESLKLLHVGGFNVTMPCKTAVAGCVDALSPAAELIGACNTVTVGEDGKLTGHNTDGIGFVRNLAEHGVAISGKKLVVLGAGGAATAICAQAALDGAAEIAIFNRKDEFYPRGEQNVEKLRKAVPHCKVSITPLEDEAALAAAVGRCDILVNATKVGMKPLEAETLIDPKLLRPELVVADTVYNPKETRLICDAKAAGCAAAVGGIGMLLWQGVAAFKLFTGKDMPAQEVLEKFFL</sequence>
<accession>D1PS31</accession>
<evidence type="ECO:0000256" key="2">
    <source>
        <dbReference type="ARBA" id="ARBA00022605"/>
    </source>
</evidence>
<evidence type="ECO:0000256" key="6">
    <source>
        <dbReference type="ARBA" id="ARBA00052329"/>
    </source>
</evidence>
<comment type="caution">
    <text evidence="12">The sequence shown here is derived from an EMBL/GenBank/DDBJ whole genome shotgun (WGS) entry which is preliminary data.</text>
</comment>
<evidence type="ECO:0000259" key="10">
    <source>
        <dbReference type="Pfam" id="PF08501"/>
    </source>
</evidence>
<dbReference type="CDD" id="cd01065">
    <property type="entry name" value="NAD_bind_Shikimate_DH"/>
    <property type="match status" value="1"/>
</dbReference>
<comment type="catalytic activity">
    <reaction evidence="5">
        <text>L-quinate + NAD(+) = 3-dehydroquinate + NADH + H(+)</text>
        <dbReference type="Rhea" id="RHEA:22364"/>
        <dbReference type="ChEBI" id="CHEBI:15378"/>
        <dbReference type="ChEBI" id="CHEBI:29751"/>
        <dbReference type="ChEBI" id="CHEBI:32364"/>
        <dbReference type="ChEBI" id="CHEBI:57540"/>
        <dbReference type="ChEBI" id="CHEBI:57945"/>
        <dbReference type="EC" id="1.1.1.24"/>
    </reaction>
</comment>
<dbReference type="InterPro" id="IPR022893">
    <property type="entry name" value="Shikimate_DH_fam"/>
</dbReference>
<dbReference type="PANTHER" id="PTHR21089:SF1">
    <property type="entry name" value="BIFUNCTIONAL 3-DEHYDROQUINATE DEHYDRATASE_SHIKIMATE DEHYDROGENASE, CHLOROPLASTIC"/>
    <property type="match status" value="1"/>
</dbReference>
<dbReference type="GO" id="GO:0009073">
    <property type="term" value="P:aromatic amino acid family biosynthetic process"/>
    <property type="evidence" value="ECO:0007669"/>
    <property type="project" value="UniProtKB-KW"/>
</dbReference>
<dbReference type="InterPro" id="IPR046346">
    <property type="entry name" value="Aminoacid_DH-like_N_sf"/>
</dbReference>
<keyword evidence="2" id="KW-0028">Amino-acid biosynthesis</keyword>
<evidence type="ECO:0000256" key="5">
    <source>
        <dbReference type="ARBA" id="ARBA00051639"/>
    </source>
</evidence>
<feature type="domain" description="SDH C-terminal" evidence="11">
    <location>
        <begin position="233"/>
        <end position="260"/>
    </location>
</feature>
<dbReference type="EC" id="1.1.1.24" evidence="8"/>
<dbReference type="InterPro" id="IPR013708">
    <property type="entry name" value="Shikimate_DH-bd_N"/>
</dbReference>
<dbReference type="eggNOG" id="COG0169">
    <property type="taxonomic scope" value="Bacteria"/>
</dbReference>
<evidence type="ECO:0000256" key="3">
    <source>
        <dbReference type="ARBA" id="ARBA00023002"/>
    </source>
</evidence>
<evidence type="ECO:0000256" key="4">
    <source>
        <dbReference type="ARBA" id="ARBA00023141"/>
    </source>
</evidence>
<dbReference type="Pfam" id="PF18317">
    <property type="entry name" value="SDH_C"/>
    <property type="match status" value="1"/>
</dbReference>
<evidence type="ECO:0000259" key="11">
    <source>
        <dbReference type="Pfam" id="PF18317"/>
    </source>
</evidence>
<dbReference type="PANTHER" id="PTHR21089">
    <property type="entry name" value="SHIKIMATE DEHYDROGENASE"/>
    <property type="match status" value="1"/>
</dbReference>
<dbReference type="SUPFAM" id="SSF53223">
    <property type="entry name" value="Aminoacid dehydrogenase-like, N-terminal domain"/>
    <property type="match status" value="1"/>
</dbReference>